<evidence type="ECO:0000313" key="11">
    <source>
        <dbReference type="Proteomes" id="UP000019132"/>
    </source>
</evidence>
<dbReference type="PROSITE" id="PS50237">
    <property type="entry name" value="HECT"/>
    <property type="match status" value="1"/>
</dbReference>
<dbReference type="GO" id="GO:0061630">
    <property type="term" value="F:ubiquitin protein ligase activity"/>
    <property type="evidence" value="ECO:0007669"/>
    <property type="project" value="UniProtKB-EC"/>
</dbReference>
<feature type="domain" description="HECT" evidence="9">
    <location>
        <begin position="286"/>
        <end position="624"/>
    </location>
</feature>
<dbReference type="VEuPathDB" id="FungiDB:PYU1_G011971"/>
<dbReference type="SMART" id="SM00119">
    <property type="entry name" value="HECTc"/>
    <property type="match status" value="1"/>
</dbReference>
<feature type="transmembrane region" description="Helical" evidence="8">
    <location>
        <begin position="12"/>
        <end position="32"/>
    </location>
</feature>
<dbReference type="Proteomes" id="UP000019132">
    <property type="component" value="Unassembled WGS sequence"/>
</dbReference>
<dbReference type="PANTHER" id="PTHR11254">
    <property type="entry name" value="HECT DOMAIN UBIQUITIN-PROTEIN LIGASE"/>
    <property type="match status" value="1"/>
</dbReference>
<dbReference type="Gene3D" id="3.30.2410.10">
    <property type="entry name" value="Hect, E3 ligase catalytic domain"/>
    <property type="match status" value="1"/>
</dbReference>
<comment type="pathway">
    <text evidence="2">Protein modification; protein ubiquitination.</text>
</comment>
<proteinExistence type="predicted"/>
<dbReference type="InterPro" id="IPR050409">
    <property type="entry name" value="E3_ubiq-protein_ligase"/>
</dbReference>
<dbReference type="InterPro" id="IPR000569">
    <property type="entry name" value="HECT_dom"/>
</dbReference>
<reference evidence="11" key="1">
    <citation type="journal article" date="2010" name="Genome Biol.">
        <title>Genome sequence of the necrotrophic plant pathogen Pythium ultimum reveals original pathogenicity mechanisms and effector repertoire.</title>
        <authorList>
            <person name="Levesque C.A."/>
            <person name="Brouwer H."/>
            <person name="Cano L."/>
            <person name="Hamilton J.P."/>
            <person name="Holt C."/>
            <person name="Huitema E."/>
            <person name="Raffaele S."/>
            <person name="Robideau G.P."/>
            <person name="Thines M."/>
            <person name="Win J."/>
            <person name="Zerillo M.M."/>
            <person name="Beakes G.W."/>
            <person name="Boore J.L."/>
            <person name="Busam D."/>
            <person name="Dumas B."/>
            <person name="Ferriera S."/>
            <person name="Fuerstenberg S.I."/>
            <person name="Gachon C.M."/>
            <person name="Gaulin E."/>
            <person name="Govers F."/>
            <person name="Grenville-Briggs L."/>
            <person name="Horner N."/>
            <person name="Hostetler J."/>
            <person name="Jiang R.H."/>
            <person name="Johnson J."/>
            <person name="Krajaejun T."/>
            <person name="Lin H."/>
            <person name="Meijer H.J."/>
            <person name="Moore B."/>
            <person name="Morris P."/>
            <person name="Phuntmart V."/>
            <person name="Puiu D."/>
            <person name="Shetty J."/>
            <person name="Stajich J.E."/>
            <person name="Tripathy S."/>
            <person name="Wawra S."/>
            <person name="van West P."/>
            <person name="Whitty B.R."/>
            <person name="Coutinho P.M."/>
            <person name="Henrissat B."/>
            <person name="Martin F."/>
            <person name="Thomas P.D."/>
            <person name="Tyler B.M."/>
            <person name="De Vries R.P."/>
            <person name="Kamoun S."/>
            <person name="Yandell M."/>
            <person name="Tisserat N."/>
            <person name="Buell C.R."/>
        </authorList>
    </citation>
    <scope>NUCLEOTIDE SEQUENCE</scope>
    <source>
        <strain evidence="11">DAOM:BR144</strain>
    </source>
</reference>
<feature type="region of interest" description="Disordered" evidence="7">
    <location>
        <begin position="106"/>
        <end position="125"/>
    </location>
</feature>
<evidence type="ECO:0000256" key="4">
    <source>
        <dbReference type="ARBA" id="ARBA00022679"/>
    </source>
</evidence>
<comment type="catalytic activity">
    <reaction evidence="1">
        <text>S-ubiquitinyl-[E2 ubiquitin-conjugating enzyme]-L-cysteine + [acceptor protein]-L-lysine = [E2 ubiquitin-conjugating enzyme]-L-cysteine + N(6)-ubiquitinyl-[acceptor protein]-L-lysine.</text>
        <dbReference type="EC" id="2.3.2.26"/>
    </reaction>
</comment>
<evidence type="ECO:0000256" key="8">
    <source>
        <dbReference type="SAM" id="Phobius"/>
    </source>
</evidence>
<dbReference type="eggNOG" id="KOG0940">
    <property type="taxonomic scope" value="Eukaryota"/>
</dbReference>
<reference evidence="11" key="2">
    <citation type="submission" date="2010-04" db="EMBL/GenBank/DDBJ databases">
        <authorList>
            <person name="Buell R."/>
            <person name="Hamilton J."/>
            <person name="Hostetler J."/>
        </authorList>
    </citation>
    <scope>NUCLEOTIDE SEQUENCE [LARGE SCALE GENOMIC DNA]</scope>
    <source>
        <strain evidence="11">DAOM:BR144</strain>
    </source>
</reference>
<dbReference type="HOGENOM" id="CLU_002173_10_0_1"/>
<evidence type="ECO:0000256" key="5">
    <source>
        <dbReference type="ARBA" id="ARBA00022786"/>
    </source>
</evidence>
<keyword evidence="5 6" id="KW-0833">Ubl conjugation pathway</keyword>
<evidence type="ECO:0000256" key="2">
    <source>
        <dbReference type="ARBA" id="ARBA00004906"/>
    </source>
</evidence>
<evidence type="ECO:0000256" key="3">
    <source>
        <dbReference type="ARBA" id="ARBA00012485"/>
    </source>
</evidence>
<feature type="active site" description="Glycyl thioester intermediate" evidence="6">
    <location>
        <position position="591"/>
    </location>
</feature>
<dbReference type="Gene3D" id="3.90.1750.10">
    <property type="entry name" value="Hect, E3 ligase catalytic domains"/>
    <property type="match status" value="1"/>
</dbReference>
<dbReference type="AlphaFoldDB" id="K3X448"/>
<dbReference type="FunFam" id="3.90.1750.10:FF:000031">
    <property type="entry name" value="E3 ubiquitin-protein ligase TOM1"/>
    <property type="match status" value="1"/>
</dbReference>
<dbReference type="GO" id="GO:0005737">
    <property type="term" value="C:cytoplasm"/>
    <property type="evidence" value="ECO:0007669"/>
    <property type="project" value="TreeGrafter"/>
</dbReference>
<organism evidence="10 11">
    <name type="scientific">Globisporangium ultimum (strain ATCC 200006 / CBS 805.95 / DAOM BR144)</name>
    <name type="common">Pythium ultimum</name>
    <dbReference type="NCBI Taxonomy" id="431595"/>
    <lineage>
        <taxon>Eukaryota</taxon>
        <taxon>Sar</taxon>
        <taxon>Stramenopiles</taxon>
        <taxon>Oomycota</taxon>
        <taxon>Peronosporomycetes</taxon>
        <taxon>Pythiales</taxon>
        <taxon>Pythiaceae</taxon>
        <taxon>Globisporangium</taxon>
    </lineage>
</organism>
<accession>K3X448</accession>
<evidence type="ECO:0000256" key="1">
    <source>
        <dbReference type="ARBA" id="ARBA00000885"/>
    </source>
</evidence>
<protein>
    <recommendedName>
        <fullName evidence="3">HECT-type E3 ubiquitin transferase</fullName>
        <ecNumber evidence="3">2.3.2.26</ecNumber>
    </recommendedName>
</protein>
<name>K3X448_GLOUD</name>
<keyword evidence="8" id="KW-0812">Transmembrane</keyword>
<keyword evidence="4" id="KW-0808">Transferase</keyword>
<keyword evidence="8" id="KW-1133">Transmembrane helix</keyword>
<sequence length="624" mass="70691">MAGSSDNTVSAMLYQGVGMLVICVIFLIVWLAGCRKRHHRMLENMHTPLLSGESVEHRIDAATREAEAGFTVCPSCEFENFKRFAYCSLCGEKLAVDNADDAVKKKKSESDNGATPTNGVQQLTTQQIRARKRKEWVRKLDVDGNMFWYRGCVNGGAVESQFLGFAVRFQQQKQEDDFAEQQQQSQHQVETVAAAGIVKWDDSITMDLVPSNDANPAVFPTGSTLESKERMNEVVTFMAQDFPTKYAHFVISTASLIVPAEVEFLKLSVHREYMLEESIDHLSCIQEKNIRSFMRITFLDESGVDAGGVHREWFMLVNEMLLSPQLQLFVCHNKSDQSFYLNPNSAHDIGDDHLTYYFSTGRLIGRALLEGGVWGFHLSMPLVKTVLGIPVSFSDLEYFDPEAYKSMQWLLENDGVETLGLDFSVTEQHGADVVTVDLIPDGRNIMVTDANKHQYLERKFQYMLFESVSSQLYMFLKGLYEVIPQDLLMIFDAEEFDYLLCGTQEIDVADWQANTVNSVNLNGSSVLRWFWEVVGDMPNEYRRRLLLFATGSSRVPLAGFAGLTSYDGRLCPFTLKGVSYYSTQYISSHACFNRLELPLYRSKLEFKTVLYATLETDLYGFTTA</sequence>
<dbReference type="FunFam" id="3.30.2160.10:FF:000001">
    <property type="entry name" value="E3 ubiquitin-protein ligase NEDD4-like"/>
    <property type="match status" value="1"/>
</dbReference>
<dbReference type="FunFam" id="3.30.2410.10:FF:000009">
    <property type="entry name" value="Probable E3 ubiquitin-protein ligase HECTD2"/>
    <property type="match status" value="1"/>
</dbReference>
<dbReference type="SUPFAM" id="SSF56204">
    <property type="entry name" value="Hect, E3 ligase catalytic domain"/>
    <property type="match status" value="1"/>
</dbReference>
<dbReference type="EnsemblProtists" id="PYU1_T011997">
    <property type="protein sequence ID" value="PYU1_T011997"/>
    <property type="gene ID" value="PYU1_G011971"/>
</dbReference>
<evidence type="ECO:0000256" key="6">
    <source>
        <dbReference type="PROSITE-ProRule" id="PRU00104"/>
    </source>
</evidence>
<dbReference type="EMBL" id="GL376621">
    <property type="status" value="NOT_ANNOTATED_CDS"/>
    <property type="molecule type" value="Genomic_DNA"/>
</dbReference>
<dbReference type="GO" id="GO:0016567">
    <property type="term" value="P:protein ubiquitination"/>
    <property type="evidence" value="ECO:0007669"/>
    <property type="project" value="TreeGrafter"/>
</dbReference>
<dbReference type="Gene3D" id="3.30.2160.10">
    <property type="entry name" value="Hect, E3 ligase catalytic domain"/>
    <property type="match status" value="1"/>
</dbReference>
<keyword evidence="8" id="KW-0472">Membrane</keyword>
<dbReference type="Pfam" id="PF00632">
    <property type="entry name" value="HECT"/>
    <property type="match status" value="1"/>
</dbReference>
<evidence type="ECO:0000256" key="7">
    <source>
        <dbReference type="SAM" id="MobiDB-lite"/>
    </source>
</evidence>
<dbReference type="STRING" id="431595.K3X448"/>
<evidence type="ECO:0000313" key="10">
    <source>
        <dbReference type="EnsemblProtists" id="PYU1_T011997"/>
    </source>
</evidence>
<keyword evidence="11" id="KW-1185">Reference proteome</keyword>
<dbReference type="PANTHER" id="PTHR11254:SF440">
    <property type="entry name" value="E3 UBIQUITIN-PROTEIN LIGASE NEDD-4"/>
    <property type="match status" value="1"/>
</dbReference>
<dbReference type="InterPro" id="IPR035983">
    <property type="entry name" value="Hect_E3_ubiquitin_ligase"/>
</dbReference>
<feature type="compositionally biased region" description="Polar residues" evidence="7">
    <location>
        <begin position="111"/>
        <end position="125"/>
    </location>
</feature>
<evidence type="ECO:0000259" key="9">
    <source>
        <dbReference type="PROSITE" id="PS50237"/>
    </source>
</evidence>
<dbReference type="CDD" id="cd00078">
    <property type="entry name" value="HECTc"/>
    <property type="match status" value="1"/>
</dbReference>
<dbReference type="InParanoid" id="K3X448"/>
<dbReference type="OMA" id="VADQMYA"/>
<reference evidence="10" key="3">
    <citation type="submission" date="2015-02" db="UniProtKB">
        <authorList>
            <consortium name="EnsemblProtists"/>
        </authorList>
    </citation>
    <scope>IDENTIFICATION</scope>
    <source>
        <strain evidence="10">DAOM BR144</strain>
    </source>
</reference>
<dbReference type="GO" id="GO:0006511">
    <property type="term" value="P:ubiquitin-dependent protein catabolic process"/>
    <property type="evidence" value="ECO:0007669"/>
    <property type="project" value="TreeGrafter"/>
</dbReference>
<dbReference type="EC" id="2.3.2.26" evidence="3"/>